<feature type="region of interest" description="Disordered" evidence="1">
    <location>
        <begin position="1"/>
        <end position="23"/>
    </location>
</feature>
<proteinExistence type="predicted"/>
<organism evidence="3 4">
    <name type="scientific">Brassica cretica</name>
    <name type="common">Mustard</name>
    <dbReference type="NCBI Taxonomy" id="69181"/>
    <lineage>
        <taxon>Eukaryota</taxon>
        <taxon>Viridiplantae</taxon>
        <taxon>Streptophyta</taxon>
        <taxon>Embryophyta</taxon>
        <taxon>Tracheophyta</taxon>
        <taxon>Spermatophyta</taxon>
        <taxon>Magnoliopsida</taxon>
        <taxon>eudicotyledons</taxon>
        <taxon>Gunneridae</taxon>
        <taxon>Pentapetalae</taxon>
        <taxon>rosids</taxon>
        <taxon>malvids</taxon>
        <taxon>Brassicales</taxon>
        <taxon>Brassicaceae</taxon>
        <taxon>Brassiceae</taxon>
        <taxon>Brassica</taxon>
    </lineage>
</organism>
<sequence length="184" mass="20953">MIRTYLNGGNQKVTSHLSLSPPSNPRKEEAWACLAAAPAVGASHRHRKRSRVVSLFVVAFFFPASRHYFGCGVRSESMEGPRVKGLFELYCSFEKIRREIEVYRSDCSFVGRLPPRFASLWGVGRMRRVESTIKIQWRVLVGIEGYISMIFSPGVIYECMLVRGVVLPRRLMTPERLCSFDGFV</sequence>
<feature type="compositionally biased region" description="Polar residues" evidence="1">
    <location>
        <begin position="7"/>
        <end position="21"/>
    </location>
</feature>
<keyword evidence="4" id="KW-1185">Reference proteome</keyword>
<feature type="transmembrane region" description="Helical" evidence="2">
    <location>
        <begin position="146"/>
        <end position="166"/>
    </location>
</feature>
<dbReference type="Proteomes" id="UP000266723">
    <property type="component" value="Unassembled WGS sequence"/>
</dbReference>
<evidence type="ECO:0000256" key="1">
    <source>
        <dbReference type="SAM" id="MobiDB-lite"/>
    </source>
</evidence>
<gene>
    <name evidence="3" type="ORF">DY000_02000262</name>
</gene>
<evidence type="ECO:0000256" key="2">
    <source>
        <dbReference type="SAM" id="Phobius"/>
    </source>
</evidence>
<name>A0ABQ7CHI0_BRACR</name>
<reference evidence="3 4" key="1">
    <citation type="journal article" date="2020" name="BMC Genomics">
        <title>Intraspecific diversification of the crop wild relative Brassica cretica Lam. using demographic model selection.</title>
        <authorList>
            <person name="Kioukis A."/>
            <person name="Michalopoulou V.A."/>
            <person name="Briers L."/>
            <person name="Pirintsos S."/>
            <person name="Studholme D.J."/>
            <person name="Pavlidis P."/>
            <person name="Sarris P.F."/>
        </authorList>
    </citation>
    <scope>NUCLEOTIDE SEQUENCE [LARGE SCALE GENOMIC DNA]</scope>
    <source>
        <strain evidence="4">cv. PFS-1207/04</strain>
    </source>
</reference>
<evidence type="ECO:0000313" key="3">
    <source>
        <dbReference type="EMBL" id="KAF3550996.1"/>
    </source>
</evidence>
<keyword evidence="2" id="KW-0812">Transmembrane</keyword>
<comment type="caution">
    <text evidence="3">The sequence shown here is derived from an EMBL/GenBank/DDBJ whole genome shotgun (WGS) entry which is preliminary data.</text>
</comment>
<keyword evidence="2" id="KW-1133">Transmembrane helix</keyword>
<accession>A0ABQ7CHI0</accession>
<evidence type="ECO:0000313" key="4">
    <source>
        <dbReference type="Proteomes" id="UP000266723"/>
    </source>
</evidence>
<keyword evidence="2" id="KW-0472">Membrane</keyword>
<feature type="transmembrane region" description="Helical" evidence="2">
    <location>
        <begin position="52"/>
        <end position="69"/>
    </location>
</feature>
<dbReference type="EMBL" id="QGKV02000832">
    <property type="protein sequence ID" value="KAF3550996.1"/>
    <property type="molecule type" value="Genomic_DNA"/>
</dbReference>
<protein>
    <submittedName>
        <fullName evidence="3">Uncharacterized protein</fullName>
    </submittedName>
</protein>